<gene>
    <name evidence="3" type="ORF">P9A14_18730</name>
</gene>
<dbReference type="AlphaFoldDB" id="A0AAX3TEF1"/>
<dbReference type="Proteomes" id="UP001213504">
    <property type="component" value="Chromosome"/>
</dbReference>
<protein>
    <submittedName>
        <fullName evidence="3">Type IV toxin-antitoxin system AbiEi family antitoxin domain-containing protein</fullName>
    </submittedName>
</protein>
<organism evidence="3 4">
    <name type="scientific">Gordonia hongkongensis</name>
    <dbReference type="NCBI Taxonomy" id="1701090"/>
    <lineage>
        <taxon>Bacteria</taxon>
        <taxon>Bacillati</taxon>
        <taxon>Actinomycetota</taxon>
        <taxon>Actinomycetes</taxon>
        <taxon>Mycobacteriales</taxon>
        <taxon>Gordoniaceae</taxon>
        <taxon>Gordonia</taxon>
    </lineage>
</organism>
<proteinExistence type="predicted"/>
<evidence type="ECO:0000259" key="1">
    <source>
        <dbReference type="Pfam" id="PF04480"/>
    </source>
</evidence>
<evidence type="ECO:0000313" key="4">
    <source>
        <dbReference type="Proteomes" id="UP001213504"/>
    </source>
</evidence>
<dbReference type="InterPro" id="IPR011335">
    <property type="entry name" value="Restrct_endonuc-II-like"/>
</dbReference>
<dbReference type="Pfam" id="PF13338">
    <property type="entry name" value="AbiEi_4"/>
    <property type="match status" value="1"/>
</dbReference>
<sequence>MSTHDGVVSTHEATAKGVSRSAIGRRLDSGAWVAVARGVYLVAGHHRSARAQARIAVLSVGREAVLGGVAAAWWLGLHPKEPRKHLVFTASRGRHARSSATAVVRHRDLAEVDVTTHDGLRVTTAGLTVLDASADLGVTVIDAALLSGAVKRADLGDAHARYPKRHGAPAVAHYLELVDDGARSEAERVVVGLFREAGVDGWTANLAMCGYVIDFAFTAARLAVEIDGFGFHRDVETFQRDRTKRNALVAAGWTVLNFTWADLIERPEQFVSAVTDALSRLAS</sequence>
<reference evidence="3" key="1">
    <citation type="submission" date="2023-04" db="EMBL/GenBank/DDBJ databases">
        <title>Complete genome sequence of a phthalic acid esters degrading bacterial strain.</title>
        <authorList>
            <person name="Weng L."/>
            <person name="Jia Y."/>
            <person name="Ren L."/>
        </authorList>
    </citation>
    <scope>NUCLEOTIDE SEQUENCE</scope>
    <source>
        <strain evidence="3">RL-LY01</strain>
    </source>
</reference>
<feature type="domain" description="AbiEi antitoxin N-terminal" evidence="2">
    <location>
        <begin position="4"/>
        <end position="43"/>
    </location>
</feature>
<dbReference type="EMBL" id="CP121270">
    <property type="protein sequence ID" value="WFP27318.1"/>
    <property type="molecule type" value="Genomic_DNA"/>
</dbReference>
<accession>A0AAX3TEF1</accession>
<feature type="domain" description="DUF559" evidence="1">
    <location>
        <begin position="205"/>
        <end position="277"/>
    </location>
</feature>
<evidence type="ECO:0000259" key="2">
    <source>
        <dbReference type="Pfam" id="PF13338"/>
    </source>
</evidence>
<evidence type="ECO:0000313" key="3">
    <source>
        <dbReference type="EMBL" id="WFP27318.1"/>
    </source>
</evidence>
<dbReference type="InterPro" id="IPR025159">
    <property type="entry name" value="AbiEi_N"/>
</dbReference>
<dbReference type="Pfam" id="PF04480">
    <property type="entry name" value="DUF559"/>
    <property type="match status" value="1"/>
</dbReference>
<dbReference type="InterPro" id="IPR007569">
    <property type="entry name" value="DUF559"/>
</dbReference>
<name>A0AAX3TEF1_9ACTN</name>
<dbReference type="SUPFAM" id="SSF52980">
    <property type="entry name" value="Restriction endonuclease-like"/>
    <property type="match status" value="1"/>
</dbReference>
<dbReference type="Gene3D" id="3.40.960.10">
    <property type="entry name" value="VSR Endonuclease"/>
    <property type="match status" value="1"/>
</dbReference>